<dbReference type="InterPro" id="IPR006977">
    <property type="entry name" value="Yip1_dom"/>
</dbReference>
<comment type="subcellular location">
    <subcellularLocation>
        <location evidence="1">Membrane</location>
        <topology evidence="1">Multi-pass membrane protein</topology>
    </subcellularLocation>
</comment>
<keyword evidence="8" id="KW-1185">Reference proteome</keyword>
<evidence type="ECO:0000313" key="8">
    <source>
        <dbReference type="Proteomes" id="UP001139682"/>
    </source>
</evidence>
<dbReference type="Proteomes" id="UP001139682">
    <property type="component" value="Unassembled WGS sequence"/>
</dbReference>
<dbReference type="AlphaFoldDB" id="A0A9X1W313"/>
<comment type="caution">
    <text evidence="7">The sequence shown here is derived from an EMBL/GenBank/DDBJ whole genome shotgun (WGS) entry which is preliminary data.</text>
</comment>
<evidence type="ECO:0000256" key="3">
    <source>
        <dbReference type="ARBA" id="ARBA00022989"/>
    </source>
</evidence>
<evidence type="ECO:0000256" key="2">
    <source>
        <dbReference type="ARBA" id="ARBA00022692"/>
    </source>
</evidence>
<feature type="domain" description="Yip1" evidence="6">
    <location>
        <begin position="7"/>
        <end position="180"/>
    </location>
</feature>
<dbReference type="GO" id="GO:0016020">
    <property type="term" value="C:membrane"/>
    <property type="evidence" value="ECO:0007669"/>
    <property type="project" value="UniProtKB-SubCell"/>
</dbReference>
<keyword evidence="3 5" id="KW-1133">Transmembrane helix</keyword>
<feature type="transmembrane region" description="Helical" evidence="5">
    <location>
        <begin position="30"/>
        <end position="57"/>
    </location>
</feature>
<organism evidence="7 8">
    <name type="scientific">Stutzerimonas marianensis</name>
    <dbReference type="NCBI Taxonomy" id="2929513"/>
    <lineage>
        <taxon>Bacteria</taxon>
        <taxon>Pseudomonadati</taxon>
        <taxon>Pseudomonadota</taxon>
        <taxon>Gammaproteobacteria</taxon>
        <taxon>Pseudomonadales</taxon>
        <taxon>Pseudomonadaceae</taxon>
        <taxon>Stutzerimonas</taxon>
    </lineage>
</organism>
<proteinExistence type="predicted"/>
<dbReference type="Pfam" id="PF04893">
    <property type="entry name" value="Yip1"/>
    <property type="match status" value="1"/>
</dbReference>
<feature type="transmembrane region" description="Helical" evidence="5">
    <location>
        <begin position="69"/>
        <end position="95"/>
    </location>
</feature>
<evidence type="ECO:0000256" key="5">
    <source>
        <dbReference type="SAM" id="Phobius"/>
    </source>
</evidence>
<keyword evidence="4 5" id="KW-0472">Membrane</keyword>
<dbReference type="EMBL" id="JALGRD010000002">
    <property type="protein sequence ID" value="MCJ0972554.1"/>
    <property type="molecule type" value="Genomic_DNA"/>
</dbReference>
<sequence>MTPEFISLFTRPDRAWETIRQKEDANSLHYLFHLLVLALIPAVCLFIGVTVVGWSLVEDERVRLDAGSALQLCLLLYLTIIIGTLIMGAFVRWMAKAFEVRPSLNQCIGFVAYVITPFLLAGVTGLYPNRWFAAIVLLLAGIYSTYLLFTGLPAFMRQRNSQSFLYASSIWGVALLVLVTVMVSMILFWHLRLEPTYERNTVENQGYSTEERPQEEPGGL</sequence>
<name>A0A9X1W313_9GAMM</name>
<feature type="transmembrane region" description="Helical" evidence="5">
    <location>
        <begin position="107"/>
        <end position="125"/>
    </location>
</feature>
<accession>A0A9X1W313</accession>
<reference evidence="7" key="1">
    <citation type="submission" date="2022-03" db="EMBL/GenBank/DDBJ databases">
        <title>Pseudomonas marianensis sp. nov., a marine bacterium isolated from deep-sea sediments of the Mariana Trench.</title>
        <authorList>
            <person name="Wei Y."/>
        </authorList>
    </citation>
    <scope>NUCLEOTIDE SEQUENCE</scope>
    <source>
        <strain evidence="7">PS1</strain>
    </source>
</reference>
<evidence type="ECO:0000256" key="4">
    <source>
        <dbReference type="ARBA" id="ARBA00023136"/>
    </source>
</evidence>
<evidence type="ECO:0000259" key="6">
    <source>
        <dbReference type="Pfam" id="PF04893"/>
    </source>
</evidence>
<feature type="transmembrane region" description="Helical" evidence="5">
    <location>
        <begin position="164"/>
        <end position="189"/>
    </location>
</feature>
<feature type="transmembrane region" description="Helical" evidence="5">
    <location>
        <begin position="131"/>
        <end position="152"/>
    </location>
</feature>
<dbReference type="RefSeq" id="WP_243604743.1">
    <property type="nucleotide sequence ID" value="NZ_JALGRD010000002.1"/>
</dbReference>
<gene>
    <name evidence="7" type="ORF">MST27_04095</name>
</gene>
<evidence type="ECO:0000256" key="1">
    <source>
        <dbReference type="ARBA" id="ARBA00004141"/>
    </source>
</evidence>
<protein>
    <submittedName>
        <fullName evidence="7">YIP1 family protein</fullName>
    </submittedName>
</protein>
<evidence type="ECO:0000313" key="7">
    <source>
        <dbReference type="EMBL" id="MCJ0972554.1"/>
    </source>
</evidence>
<keyword evidence="2 5" id="KW-0812">Transmembrane</keyword>